<dbReference type="SMR" id="A0A423SWS0"/>
<accession>A0A423SWS0</accession>
<dbReference type="Gene3D" id="4.10.75.10">
    <property type="entry name" value="Elafin-like"/>
    <property type="match status" value="1"/>
</dbReference>
<dbReference type="GO" id="GO:0005576">
    <property type="term" value="C:extracellular region"/>
    <property type="evidence" value="ECO:0007669"/>
    <property type="project" value="InterPro"/>
</dbReference>
<feature type="domain" description="WAP" evidence="2">
    <location>
        <begin position="65"/>
        <end position="116"/>
    </location>
</feature>
<keyword evidence="4" id="KW-1185">Reference proteome</keyword>
<dbReference type="Pfam" id="PF00095">
    <property type="entry name" value="WAP"/>
    <property type="match status" value="1"/>
</dbReference>
<feature type="signal peptide" evidence="1">
    <location>
        <begin position="1"/>
        <end position="17"/>
    </location>
</feature>
<dbReference type="EMBL" id="QCYY01002639">
    <property type="protein sequence ID" value="ROT68726.1"/>
    <property type="molecule type" value="Genomic_DNA"/>
</dbReference>
<dbReference type="InterPro" id="IPR036645">
    <property type="entry name" value="Elafin-like_sf"/>
</dbReference>
<dbReference type="GO" id="GO:0030414">
    <property type="term" value="F:peptidase inhibitor activity"/>
    <property type="evidence" value="ECO:0007669"/>
    <property type="project" value="InterPro"/>
</dbReference>
<dbReference type="PROSITE" id="PS51390">
    <property type="entry name" value="WAP"/>
    <property type="match status" value="1"/>
</dbReference>
<dbReference type="Proteomes" id="UP000283509">
    <property type="component" value="Unassembled WGS sequence"/>
</dbReference>
<evidence type="ECO:0000256" key="1">
    <source>
        <dbReference type="SAM" id="SignalP"/>
    </source>
</evidence>
<gene>
    <name evidence="3" type="ORF">C7M84_013114</name>
</gene>
<dbReference type="OrthoDB" id="6333653at2759"/>
<organism evidence="3 4">
    <name type="scientific">Penaeus vannamei</name>
    <name type="common">Whiteleg shrimp</name>
    <name type="synonym">Litopenaeus vannamei</name>
    <dbReference type="NCBI Taxonomy" id="6689"/>
    <lineage>
        <taxon>Eukaryota</taxon>
        <taxon>Metazoa</taxon>
        <taxon>Ecdysozoa</taxon>
        <taxon>Arthropoda</taxon>
        <taxon>Crustacea</taxon>
        <taxon>Multicrustacea</taxon>
        <taxon>Malacostraca</taxon>
        <taxon>Eumalacostraca</taxon>
        <taxon>Eucarida</taxon>
        <taxon>Decapoda</taxon>
        <taxon>Dendrobranchiata</taxon>
        <taxon>Penaeoidea</taxon>
        <taxon>Penaeidae</taxon>
        <taxon>Penaeus</taxon>
    </lineage>
</organism>
<evidence type="ECO:0000313" key="3">
    <source>
        <dbReference type="EMBL" id="ROT68726.1"/>
    </source>
</evidence>
<dbReference type="SUPFAM" id="SSF57256">
    <property type="entry name" value="Elafin-like"/>
    <property type="match status" value="1"/>
</dbReference>
<reference evidence="3 4" key="2">
    <citation type="submission" date="2019-01" db="EMBL/GenBank/DDBJ databases">
        <title>The decoding of complex shrimp genome reveals the adaptation for benthos swimmer, frequently molting mechanism and breeding impact on genome.</title>
        <authorList>
            <person name="Sun Y."/>
            <person name="Gao Y."/>
            <person name="Yu Y."/>
        </authorList>
    </citation>
    <scope>NUCLEOTIDE SEQUENCE [LARGE SCALE GENOMIC DNA]</scope>
    <source>
        <tissue evidence="3">Muscle</tissue>
    </source>
</reference>
<proteinExistence type="predicted"/>
<dbReference type="AlphaFoldDB" id="A0A423SWS0"/>
<name>A0A423SWS0_PENVA</name>
<evidence type="ECO:0000259" key="2">
    <source>
        <dbReference type="PROSITE" id="PS51390"/>
    </source>
</evidence>
<reference evidence="3 4" key="1">
    <citation type="submission" date="2018-04" db="EMBL/GenBank/DDBJ databases">
        <authorList>
            <person name="Zhang X."/>
            <person name="Yuan J."/>
            <person name="Li F."/>
            <person name="Xiang J."/>
        </authorList>
    </citation>
    <scope>NUCLEOTIDE SEQUENCE [LARGE SCALE GENOMIC DNA]</scope>
    <source>
        <tissue evidence="3">Muscle</tissue>
    </source>
</reference>
<evidence type="ECO:0000313" key="4">
    <source>
        <dbReference type="Proteomes" id="UP000283509"/>
    </source>
</evidence>
<keyword evidence="1" id="KW-0732">Signal</keyword>
<sequence>MKFVLCFMLVMVVVVQSRKPRQSPHCPPAGEIFCQSYEHQCRTDKDCRRRNEGDICCLRGCKTQCMERPGLKTCPDPSSYNINCITYRDQCQYDSECKRGQKCCLVAGCGRMCVPF</sequence>
<comment type="caution">
    <text evidence="3">The sequence shown here is derived from an EMBL/GenBank/DDBJ whole genome shotgun (WGS) entry which is preliminary data.</text>
</comment>
<protein>
    <submittedName>
        <fullName evidence="3">Double WAP domain-containing protein</fullName>
    </submittedName>
</protein>
<feature type="chain" id="PRO_5019523334" evidence="1">
    <location>
        <begin position="18"/>
        <end position="116"/>
    </location>
</feature>
<dbReference type="STRING" id="6689.A0A423SWS0"/>
<dbReference type="InterPro" id="IPR008197">
    <property type="entry name" value="WAP_dom"/>
</dbReference>